<organism evidence="1">
    <name type="scientific">Symploca sp. SIO1C4</name>
    <dbReference type="NCBI Taxonomy" id="2607765"/>
    <lineage>
        <taxon>Bacteria</taxon>
        <taxon>Bacillati</taxon>
        <taxon>Cyanobacteriota</taxon>
        <taxon>Cyanophyceae</taxon>
        <taxon>Coleofasciculales</taxon>
        <taxon>Coleofasciculaceae</taxon>
        <taxon>Symploca</taxon>
    </lineage>
</organism>
<reference evidence="1" key="1">
    <citation type="submission" date="2019-11" db="EMBL/GenBank/DDBJ databases">
        <title>Genomic insights into an expanded diversity of filamentous marine cyanobacteria reveals the extraordinary biosynthetic potential of Moorea and Okeania.</title>
        <authorList>
            <person name="Ferreira Leao T."/>
            <person name="Wang M."/>
            <person name="Moss N."/>
            <person name="Da Silva R."/>
            <person name="Sanders J."/>
            <person name="Nurk S."/>
            <person name="Gurevich A."/>
            <person name="Humphrey G."/>
            <person name="Reher R."/>
            <person name="Zhu Q."/>
            <person name="Belda-Ferre P."/>
            <person name="Glukhov E."/>
            <person name="Rex R."/>
            <person name="Dorrestein P.C."/>
            <person name="Knight R."/>
            <person name="Pevzner P."/>
            <person name="Gerwick W.H."/>
            <person name="Gerwick L."/>
        </authorList>
    </citation>
    <scope>NUCLEOTIDE SEQUENCE</scope>
    <source>
        <strain evidence="1">SIO1C4</strain>
    </source>
</reference>
<accession>A0A6B3NH96</accession>
<evidence type="ECO:0000313" key="1">
    <source>
        <dbReference type="EMBL" id="NER29011.1"/>
    </source>
</evidence>
<dbReference type="AlphaFoldDB" id="A0A6B3NH96"/>
<protein>
    <submittedName>
        <fullName evidence="1">Uncharacterized protein</fullName>
    </submittedName>
</protein>
<gene>
    <name evidence="1" type="ORF">F6J89_15565</name>
</gene>
<name>A0A6B3NH96_9CYAN</name>
<proteinExistence type="predicted"/>
<sequence length="81" mass="8988">MSLLNTSLNLKQTTSNCLSSEELQKFDIVKNQLARLALPKRRSLGSATTVLRASFGRAIAGFFRATLLRRCPLGIMVVWCC</sequence>
<dbReference type="EMBL" id="JAAHFQ010000294">
    <property type="protein sequence ID" value="NER29011.1"/>
    <property type="molecule type" value="Genomic_DNA"/>
</dbReference>
<comment type="caution">
    <text evidence="1">The sequence shown here is derived from an EMBL/GenBank/DDBJ whole genome shotgun (WGS) entry which is preliminary data.</text>
</comment>